<dbReference type="CDD" id="cd01371">
    <property type="entry name" value="KISc_KIF3"/>
    <property type="match status" value="1"/>
</dbReference>
<feature type="region of interest" description="Disordered" evidence="11">
    <location>
        <begin position="1116"/>
        <end position="1150"/>
    </location>
</feature>
<dbReference type="SMR" id="A0A7I8XDV4"/>
<dbReference type="PANTHER" id="PTHR47969">
    <property type="entry name" value="CHROMOSOME-ASSOCIATED KINESIN KIF4A-RELATED"/>
    <property type="match status" value="1"/>
</dbReference>
<dbReference type="PRINTS" id="PR00380">
    <property type="entry name" value="KINESINHEAVY"/>
</dbReference>
<comment type="caution">
    <text evidence="14">The sequence shown here is derived from an EMBL/GenBank/DDBJ whole genome shotgun (WGS) entry which is preliminary data.</text>
</comment>
<evidence type="ECO:0000256" key="2">
    <source>
        <dbReference type="ARBA" id="ARBA00022490"/>
    </source>
</evidence>
<evidence type="ECO:0000256" key="4">
    <source>
        <dbReference type="ARBA" id="ARBA00022741"/>
    </source>
</evidence>
<organism evidence="14 15">
    <name type="scientific">Bursaphelenchus xylophilus</name>
    <name type="common">Pinewood nematode worm</name>
    <name type="synonym">Aphelenchoides xylophilus</name>
    <dbReference type="NCBI Taxonomy" id="6326"/>
    <lineage>
        <taxon>Eukaryota</taxon>
        <taxon>Metazoa</taxon>
        <taxon>Ecdysozoa</taxon>
        <taxon>Nematoda</taxon>
        <taxon>Chromadorea</taxon>
        <taxon>Rhabditida</taxon>
        <taxon>Tylenchina</taxon>
        <taxon>Tylenchomorpha</taxon>
        <taxon>Aphelenchoidea</taxon>
        <taxon>Aphelenchoididae</taxon>
        <taxon>Bursaphelenchus</taxon>
    </lineage>
</organism>
<feature type="compositionally biased region" description="Polar residues" evidence="11">
    <location>
        <begin position="1204"/>
        <end position="1216"/>
    </location>
</feature>
<feature type="compositionally biased region" description="Low complexity" evidence="11">
    <location>
        <begin position="850"/>
        <end position="862"/>
    </location>
</feature>
<dbReference type="OrthoDB" id="3176171at2759"/>
<gene>
    <name evidence="14" type="ORF">BXYJ_LOCUS8117</name>
</gene>
<evidence type="ECO:0000313" key="14">
    <source>
        <dbReference type="EMBL" id="CAD5224585.1"/>
    </source>
</evidence>
<keyword evidence="8" id="KW-0206">Cytoskeleton</keyword>
<dbReference type="PROSITE" id="PS00411">
    <property type="entry name" value="KINESIN_MOTOR_1"/>
    <property type="match status" value="1"/>
</dbReference>
<sequence>MESNLTVDTSGVRPTSTGGESIKVVVRCRPMSEMEVKQGHENVVEMSPNRGVVDVKNPKDGTLKSFTFDSVYDHNSKQMDLYYETFRDLVDSVLNGFNGTIFAYGQTGTGKTFTMEGVESDPALRGVIPNAIEHIFQHIAQSSNQEYLVRVSYLEIYQEEIRDLMCKDAKKRLELKERPDTGVYVKDLTSFVTKSVQEIKHVMKLGNENRSVGRTSMNEHSSRSHAIFIITVESSERGIDGNNHIRVGRLNLVDLAGSERQAKTGASGERLKEATKINLSLSALGNVISALVDGKSSHVPYRDSKLTRLLQDSLGGNSKTVMVANIGPASYNYDETVNTLRYANRAKNIKNKPRVNEDPKDAMLREFQNQIAELKRKLEMRMTSSGKRKKRRPKTATSMTSDEITEEEDPEAYLLEQQRRLDDEREQILRNNVLVEEEKQRMLKEIEDRENELARESEAKAAIEEKLQKMQSKLLHGAGNLLDQTREQQRLLQERQIELAEQKKREREILQQLEKQDENTAEFHETFTNLQQEIEVKTKKLNKFIKKYKQIGEEIEETVEVNSKERQQLEESISNMNRELKLKWLIVENFIPPDVVQSLRARAVLDEDEDTWYILKPGEQPRPKSRDSNNQSVTEKPILREMMDSGLGGGNSDTSSTDSAIPGQNAKVESGRKVVNAAAIKRPYANPAAKRFCLDSERQLLTQLRQRYLRSGPHLARPMSGSKLENVFKQPLAVECPETVLRFQTENLLTFTSLLPFPLSVRDDYEFACRQEPQVAPLQRSDSSNVIIDASKIPVPRSASRSGRPTSSRRSSSLSKNVRARSVLSTPPPPVQPPSLQSTSTHEEAATFSADRPPAAPARGAANGLTGRLPDPFLTQRPPTPPTAKHSALRAPTASSALVFPKARGLVAGRRHSEGDLGLLNDTTLDFNASEHKSPSENPSTRLAWELAEDEDETNQFYDQNIDLFDRLSAKITLNSLLGQRNNEYYTVNESHENPRNGPKNGRNSGLSVAENKAEDQRNNNHVTLDLMNNQIAEKKRQKDPFARLNSRLQLTVEMLNDYALDYTNDQPKYGGNATTNLLSNTPRFGFKFESKPMNIMTDSDGKYSNFLGTPYKKSSCSSSQRMSSVSSSSPSIKDQHSPSSGVFTDPEDPPCYGDGVDPAMVLSAIENIRPYSKKPPIPPVRSLSRCSSTSSVPFRPFKPTKIPQMSRSMMSTPDASPSRPPWRMSSSMFSPTLREGYLDSSHGSCEQLAEVEGFETPRQMMSNSSTIRCISRIIPMPPAIVSPLCTVRLRARTESPPPDSMNCSMNWEASMMSQSVYAPTEEEKRAVEERWKIRDMDRFKNSFGGRVQCAERKLRLFPSRHSHCTDCRSVAIRRRSGRIQKPHVSQRDPCVCRKKAWLTSLWKEQIRPKLPTIKPMDLAFVFGFVSFIAYMVELLFFA</sequence>
<evidence type="ECO:0000256" key="9">
    <source>
        <dbReference type="PROSITE-ProRule" id="PRU00283"/>
    </source>
</evidence>
<proteinExistence type="inferred from homology"/>
<dbReference type="InterPro" id="IPR036961">
    <property type="entry name" value="Kinesin_motor_dom_sf"/>
</dbReference>
<keyword evidence="6 10" id="KW-0175">Coiled coil</keyword>
<evidence type="ECO:0000256" key="1">
    <source>
        <dbReference type="ARBA" id="ARBA00004245"/>
    </source>
</evidence>
<evidence type="ECO:0000256" key="7">
    <source>
        <dbReference type="ARBA" id="ARBA00023175"/>
    </source>
</evidence>
<dbReference type="Gene3D" id="3.40.850.10">
    <property type="entry name" value="Kinesin motor domain"/>
    <property type="match status" value="1"/>
</dbReference>
<dbReference type="GO" id="GO:0008017">
    <property type="term" value="F:microtubule binding"/>
    <property type="evidence" value="ECO:0007669"/>
    <property type="project" value="InterPro"/>
</dbReference>
<evidence type="ECO:0000256" key="11">
    <source>
        <dbReference type="SAM" id="MobiDB-lite"/>
    </source>
</evidence>
<dbReference type="InterPro" id="IPR019821">
    <property type="entry name" value="Kinesin_motor_CS"/>
</dbReference>
<dbReference type="GO" id="GO:0060271">
    <property type="term" value="P:cilium assembly"/>
    <property type="evidence" value="ECO:0007669"/>
    <property type="project" value="UniProtKB-ARBA"/>
</dbReference>
<feature type="region of interest" description="Disordered" evidence="11">
    <location>
        <begin position="988"/>
        <end position="1007"/>
    </location>
</feature>
<feature type="domain" description="Kinesin motor" evidence="13">
    <location>
        <begin position="21"/>
        <end position="349"/>
    </location>
</feature>
<keyword evidence="3" id="KW-0493">Microtubule</keyword>
<dbReference type="GO" id="GO:0005874">
    <property type="term" value="C:microtubule"/>
    <property type="evidence" value="ECO:0007669"/>
    <property type="project" value="UniProtKB-KW"/>
</dbReference>
<evidence type="ECO:0000256" key="10">
    <source>
        <dbReference type="SAM" id="Coils"/>
    </source>
</evidence>
<keyword evidence="12" id="KW-1133">Transmembrane helix</keyword>
<feature type="transmembrane region" description="Helical" evidence="12">
    <location>
        <begin position="1419"/>
        <end position="1438"/>
    </location>
</feature>
<dbReference type="PROSITE" id="PS50067">
    <property type="entry name" value="KINESIN_MOTOR_2"/>
    <property type="match status" value="1"/>
</dbReference>
<dbReference type="InterPro" id="IPR027267">
    <property type="entry name" value="AH/BAR_dom_sf"/>
</dbReference>
<feature type="compositionally biased region" description="Low complexity" evidence="11">
    <location>
        <begin position="1116"/>
        <end position="1132"/>
    </location>
</feature>
<dbReference type="GO" id="GO:0005871">
    <property type="term" value="C:kinesin complex"/>
    <property type="evidence" value="ECO:0007669"/>
    <property type="project" value="UniProtKB-ARBA"/>
</dbReference>
<dbReference type="SUPFAM" id="SSF103657">
    <property type="entry name" value="BAR/IMD domain-like"/>
    <property type="match status" value="1"/>
</dbReference>
<feature type="region of interest" description="Disordered" evidence="11">
    <location>
        <begin position="1192"/>
        <end position="1224"/>
    </location>
</feature>
<keyword evidence="15" id="KW-1185">Reference proteome</keyword>
<dbReference type="EMBL" id="CAJFCV020000004">
    <property type="protein sequence ID" value="CAG9113390.1"/>
    <property type="molecule type" value="Genomic_DNA"/>
</dbReference>
<comment type="subcellular location">
    <subcellularLocation>
        <location evidence="1">Cytoplasm</location>
        <location evidence="1">Cytoskeleton</location>
    </subcellularLocation>
</comment>
<feature type="coiled-coil region" evidence="10">
    <location>
        <begin position="425"/>
        <end position="520"/>
    </location>
</feature>
<dbReference type="InterPro" id="IPR027417">
    <property type="entry name" value="P-loop_NTPase"/>
</dbReference>
<dbReference type="EMBL" id="CAJFDI010000004">
    <property type="protein sequence ID" value="CAD5224585.1"/>
    <property type="molecule type" value="Genomic_DNA"/>
</dbReference>
<dbReference type="InterPro" id="IPR001752">
    <property type="entry name" value="Kinesin_motor_dom"/>
</dbReference>
<dbReference type="FunFam" id="3.40.850.10:FF:000017">
    <property type="entry name" value="Kinesin-like protein"/>
    <property type="match status" value="1"/>
</dbReference>
<feature type="region of interest" description="Disordered" evidence="11">
    <location>
        <begin position="382"/>
        <end position="408"/>
    </location>
</feature>
<evidence type="ECO:0000259" key="13">
    <source>
        <dbReference type="PROSITE" id="PS50067"/>
    </source>
</evidence>
<name>A0A7I8XDV4_BURXY</name>
<evidence type="ECO:0000256" key="12">
    <source>
        <dbReference type="SAM" id="Phobius"/>
    </source>
</evidence>
<accession>A0A7I8XDV4</accession>
<evidence type="ECO:0000256" key="3">
    <source>
        <dbReference type="ARBA" id="ARBA00022701"/>
    </source>
</evidence>
<dbReference type="Proteomes" id="UP000659654">
    <property type="component" value="Unassembled WGS sequence"/>
</dbReference>
<feature type="region of interest" description="Disordered" evidence="11">
    <location>
        <begin position="614"/>
        <end position="668"/>
    </location>
</feature>
<dbReference type="SMART" id="SM00129">
    <property type="entry name" value="KISc"/>
    <property type="match status" value="1"/>
</dbReference>
<keyword evidence="12" id="KW-0472">Membrane</keyword>
<evidence type="ECO:0000256" key="8">
    <source>
        <dbReference type="ARBA" id="ARBA00023212"/>
    </source>
</evidence>
<dbReference type="PANTHER" id="PTHR47969:SF21">
    <property type="entry name" value="KINESIN-LIKE PROTEIN"/>
    <property type="match status" value="1"/>
</dbReference>
<keyword evidence="2" id="KW-0963">Cytoplasm</keyword>
<evidence type="ECO:0000313" key="15">
    <source>
        <dbReference type="Proteomes" id="UP000659654"/>
    </source>
</evidence>
<dbReference type="InterPro" id="IPR027640">
    <property type="entry name" value="Kinesin-like_fam"/>
</dbReference>
<keyword evidence="4 9" id="KW-0547">Nucleotide-binding</keyword>
<dbReference type="Pfam" id="PF00225">
    <property type="entry name" value="Kinesin"/>
    <property type="match status" value="1"/>
</dbReference>
<dbReference type="Proteomes" id="UP000582659">
    <property type="component" value="Unassembled WGS sequence"/>
</dbReference>
<feature type="compositionally biased region" description="Low complexity" evidence="11">
    <location>
        <begin position="797"/>
        <end position="815"/>
    </location>
</feature>
<evidence type="ECO:0000256" key="6">
    <source>
        <dbReference type="ARBA" id="ARBA00023054"/>
    </source>
</evidence>
<dbReference type="SUPFAM" id="SSF52540">
    <property type="entry name" value="P-loop containing nucleoside triphosphate hydrolases"/>
    <property type="match status" value="1"/>
</dbReference>
<keyword evidence="7 9" id="KW-0505">Motor protein</keyword>
<dbReference type="GO" id="GO:0003777">
    <property type="term" value="F:microtubule motor activity"/>
    <property type="evidence" value="ECO:0007669"/>
    <property type="project" value="InterPro"/>
</dbReference>
<comment type="similarity">
    <text evidence="9">Belongs to the TRAFAC class myosin-kinesin ATPase superfamily. Kinesin family.</text>
</comment>
<feature type="binding site" evidence="9">
    <location>
        <begin position="105"/>
        <end position="112"/>
    </location>
    <ligand>
        <name>ATP</name>
        <dbReference type="ChEBI" id="CHEBI:30616"/>
    </ligand>
</feature>
<keyword evidence="5 9" id="KW-0067">ATP-binding</keyword>
<feature type="region of interest" description="Disordered" evidence="11">
    <location>
        <begin position="774"/>
        <end position="892"/>
    </location>
</feature>
<reference evidence="14" key="1">
    <citation type="submission" date="2020-09" db="EMBL/GenBank/DDBJ databases">
        <authorList>
            <person name="Kikuchi T."/>
        </authorList>
    </citation>
    <scope>NUCLEOTIDE SEQUENCE</scope>
    <source>
        <strain evidence="14">Ka4C1</strain>
    </source>
</reference>
<dbReference type="GO" id="GO:0005524">
    <property type="term" value="F:ATP binding"/>
    <property type="evidence" value="ECO:0007669"/>
    <property type="project" value="UniProtKB-UniRule"/>
</dbReference>
<keyword evidence="12" id="KW-0812">Transmembrane</keyword>
<dbReference type="GO" id="GO:0007018">
    <property type="term" value="P:microtubule-based movement"/>
    <property type="evidence" value="ECO:0007669"/>
    <property type="project" value="InterPro"/>
</dbReference>
<evidence type="ECO:0000256" key="5">
    <source>
        <dbReference type="ARBA" id="ARBA00022840"/>
    </source>
</evidence>
<protein>
    <submittedName>
        <fullName evidence="14">(pine wood nematode) hypothetical protein</fullName>
    </submittedName>
</protein>